<evidence type="ECO:0000256" key="3">
    <source>
        <dbReference type="ARBA" id="ARBA00022989"/>
    </source>
</evidence>
<keyword evidence="3" id="KW-1133">Transmembrane helix</keyword>
<sequence length="222" mass="22300">MFGGRKSMNETQEGGVTPGGTSGAAPTPPPEPDAPEPDAPEPDTVVSGVPAPLTPSPHVVDRVIKNHVMAAVAAGVVPVPGVDLAAAVGIQIALIRRLSALHGRPFSQNAGKAVVTALTGGAAGVGSGRLAASALKLIPGVGWGVGFVTVPVMNGAATYAVGKVVDRHYREGGALLDLSADAVRDTYAEAVRAGKDLSRRALDTLRRKKKGPTAEDEAGSAA</sequence>
<dbReference type="EMBL" id="HE663493">
    <property type="protein sequence ID" value="CCG09195.1"/>
    <property type="molecule type" value="Genomic_DNA"/>
</dbReference>
<evidence type="ECO:0000313" key="6">
    <source>
        <dbReference type="EMBL" id="CCG09195.1"/>
    </source>
</evidence>
<feature type="region of interest" description="Disordered" evidence="5">
    <location>
        <begin position="1"/>
        <end position="53"/>
    </location>
</feature>
<keyword evidence="4" id="KW-0472">Membrane</keyword>
<accession>H6SMR0</accession>
<evidence type="ECO:0000313" key="7">
    <source>
        <dbReference type="Proteomes" id="UP000033220"/>
    </source>
</evidence>
<name>H6SMR0_PARPM</name>
<organism evidence="6 7">
    <name type="scientific">Pararhodospirillum photometricum DSM 122</name>
    <dbReference type="NCBI Taxonomy" id="1150469"/>
    <lineage>
        <taxon>Bacteria</taxon>
        <taxon>Pseudomonadati</taxon>
        <taxon>Pseudomonadota</taxon>
        <taxon>Alphaproteobacteria</taxon>
        <taxon>Rhodospirillales</taxon>
        <taxon>Rhodospirillaceae</taxon>
        <taxon>Pararhodospirillum</taxon>
    </lineage>
</organism>
<dbReference type="InterPro" id="IPR021147">
    <property type="entry name" value="DUF697"/>
</dbReference>
<dbReference type="eggNOG" id="COG3597">
    <property type="taxonomic scope" value="Bacteria"/>
</dbReference>
<evidence type="ECO:0000256" key="5">
    <source>
        <dbReference type="SAM" id="MobiDB-lite"/>
    </source>
</evidence>
<protein>
    <submittedName>
        <fullName evidence="6">-MM22</fullName>
    </submittedName>
</protein>
<feature type="region of interest" description="Disordered" evidence="5">
    <location>
        <begin position="202"/>
        <end position="222"/>
    </location>
</feature>
<reference evidence="6 7" key="1">
    <citation type="submission" date="2012-02" db="EMBL/GenBank/DDBJ databases">
        <title>Shotgun genome sequence of Phaeospirillum photometricum DSM 122.</title>
        <authorList>
            <person name="Duquesne K."/>
            <person name="Sturgis J."/>
        </authorList>
    </citation>
    <scope>NUCLEOTIDE SEQUENCE [LARGE SCALE GENOMIC DNA]</scope>
    <source>
        <strain evidence="7">DSM122</strain>
    </source>
</reference>
<keyword evidence="7" id="KW-1185">Reference proteome</keyword>
<dbReference type="HOGENOM" id="CLU_1244535_0_0_5"/>
<evidence type="ECO:0000256" key="1">
    <source>
        <dbReference type="ARBA" id="ARBA00004141"/>
    </source>
</evidence>
<dbReference type="Pfam" id="PF05128">
    <property type="entry name" value="DUF697"/>
    <property type="match status" value="1"/>
</dbReference>
<dbReference type="STRING" id="1150469.RSPPHO_02569"/>
<evidence type="ECO:0000256" key="4">
    <source>
        <dbReference type="ARBA" id="ARBA00023136"/>
    </source>
</evidence>
<evidence type="ECO:0000256" key="2">
    <source>
        <dbReference type="ARBA" id="ARBA00022692"/>
    </source>
</evidence>
<comment type="subcellular location">
    <subcellularLocation>
        <location evidence="1">Membrane</location>
        <topology evidence="1">Multi-pass membrane protein</topology>
    </subcellularLocation>
</comment>
<dbReference type="Proteomes" id="UP000033220">
    <property type="component" value="Chromosome DSM 122"/>
</dbReference>
<keyword evidence="2" id="KW-0812">Transmembrane</keyword>
<gene>
    <name evidence="6" type="ORF">RSPPHO_02569</name>
</gene>
<proteinExistence type="predicted"/>
<dbReference type="GO" id="GO:0016020">
    <property type="term" value="C:membrane"/>
    <property type="evidence" value="ECO:0007669"/>
    <property type="project" value="UniProtKB-SubCell"/>
</dbReference>
<dbReference type="KEGG" id="rpm:RSPPHO_02569"/>
<dbReference type="PATRIC" id="fig|1150469.3.peg.2921"/>
<dbReference type="AlphaFoldDB" id="H6SMR0"/>